<comment type="caution">
    <text evidence="6">The sequence shown here is derived from an EMBL/GenBank/DDBJ whole genome shotgun (WGS) entry which is preliminary data.</text>
</comment>
<evidence type="ECO:0000313" key="7">
    <source>
        <dbReference type="Proteomes" id="UP000462055"/>
    </source>
</evidence>
<dbReference type="Pfam" id="PF00440">
    <property type="entry name" value="TetR_N"/>
    <property type="match status" value="1"/>
</dbReference>
<dbReference type="SUPFAM" id="SSF46689">
    <property type="entry name" value="Homeodomain-like"/>
    <property type="match status" value="1"/>
</dbReference>
<dbReference type="PANTHER" id="PTHR30055:SF234">
    <property type="entry name" value="HTH-TYPE TRANSCRIPTIONAL REGULATOR BETI"/>
    <property type="match status" value="1"/>
</dbReference>
<dbReference type="InterPro" id="IPR001647">
    <property type="entry name" value="HTH_TetR"/>
</dbReference>
<accession>A0A6I4MGE0</accession>
<gene>
    <name evidence="6" type="ORF">F8568_031735</name>
</gene>
<name>A0A6I4MGE0_9ACTN</name>
<evidence type="ECO:0000256" key="4">
    <source>
        <dbReference type="PROSITE-ProRule" id="PRU00335"/>
    </source>
</evidence>
<dbReference type="PRINTS" id="PR00455">
    <property type="entry name" value="HTHTETR"/>
</dbReference>
<protein>
    <submittedName>
        <fullName evidence="6">TetR family transcriptional regulator</fullName>
    </submittedName>
</protein>
<proteinExistence type="predicted"/>
<dbReference type="InterPro" id="IPR009057">
    <property type="entry name" value="Homeodomain-like_sf"/>
</dbReference>
<reference evidence="6" key="1">
    <citation type="submission" date="2019-12" db="EMBL/GenBank/DDBJ databases">
        <title>Actinomadura physcomitrii sp. nov., a novel actinomycete isolated from moss [Physcomitrium sphaericum (Ludw) Fuernr].</title>
        <authorList>
            <person name="Zhuang X."/>
        </authorList>
    </citation>
    <scope>NUCLEOTIDE SEQUENCE [LARGE SCALE GENOMIC DNA]</scope>
    <source>
        <strain evidence="6">LD22</strain>
    </source>
</reference>
<dbReference type="AlphaFoldDB" id="A0A6I4MGE0"/>
<keyword evidence="7" id="KW-1185">Reference proteome</keyword>
<dbReference type="InterPro" id="IPR050109">
    <property type="entry name" value="HTH-type_TetR-like_transc_reg"/>
</dbReference>
<keyword evidence="2 4" id="KW-0238">DNA-binding</keyword>
<keyword evidence="1" id="KW-0805">Transcription regulation</keyword>
<feature type="domain" description="HTH tetR-type" evidence="5">
    <location>
        <begin position="11"/>
        <end position="71"/>
    </location>
</feature>
<evidence type="ECO:0000256" key="3">
    <source>
        <dbReference type="ARBA" id="ARBA00023163"/>
    </source>
</evidence>
<sequence>MGTTAARRSTAEVRSAVLAAAREVFAERGYASARTREIARRAQATEKMVFRHFPSKVALFREAVFEPFSKVAESYLDEFENRARLGLGAETLARDYVVCLYEFLRDNRLNILSLLAAYAHDPQVLGSGVDGPLERLIDELVRAVEVGVAEQGRDAADARQIVRLTFGMVLSAAVTNPLLLGPDEGAEDALVDEIVRYVIAGVLRRDPLDCGIPPRVHDPSAVISATSAPTS</sequence>
<dbReference type="GO" id="GO:0003700">
    <property type="term" value="F:DNA-binding transcription factor activity"/>
    <property type="evidence" value="ECO:0007669"/>
    <property type="project" value="TreeGrafter"/>
</dbReference>
<dbReference type="EMBL" id="WBMS02000031">
    <property type="protein sequence ID" value="MWA04862.1"/>
    <property type="molecule type" value="Genomic_DNA"/>
</dbReference>
<evidence type="ECO:0000313" key="6">
    <source>
        <dbReference type="EMBL" id="MWA04862.1"/>
    </source>
</evidence>
<dbReference type="Proteomes" id="UP000462055">
    <property type="component" value="Unassembled WGS sequence"/>
</dbReference>
<dbReference type="GO" id="GO:0000976">
    <property type="term" value="F:transcription cis-regulatory region binding"/>
    <property type="evidence" value="ECO:0007669"/>
    <property type="project" value="TreeGrafter"/>
</dbReference>
<keyword evidence="3" id="KW-0804">Transcription</keyword>
<dbReference type="PANTHER" id="PTHR30055">
    <property type="entry name" value="HTH-TYPE TRANSCRIPTIONAL REGULATOR RUTR"/>
    <property type="match status" value="1"/>
</dbReference>
<feature type="DNA-binding region" description="H-T-H motif" evidence="4">
    <location>
        <begin position="34"/>
        <end position="53"/>
    </location>
</feature>
<evidence type="ECO:0000259" key="5">
    <source>
        <dbReference type="PROSITE" id="PS50977"/>
    </source>
</evidence>
<organism evidence="6 7">
    <name type="scientific">Actinomadura physcomitrii</name>
    <dbReference type="NCBI Taxonomy" id="2650748"/>
    <lineage>
        <taxon>Bacteria</taxon>
        <taxon>Bacillati</taxon>
        <taxon>Actinomycetota</taxon>
        <taxon>Actinomycetes</taxon>
        <taxon>Streptosporangiales</taxon>
        <taxon>Thermomonosporaceae</taxon>
        <taxon>Actinomadura</taxon>
    </lineage>
</organism>
<dbReference type="PROSITE" id="PS50977">
    <property type="entry name" value="HTH_TETR_2"/>
    <property type="match status" value="1"/>
</dbReference>
<evidence type="ECO:0000256" key="2">
    <source>
        <dbReference type="ARBA" id="ARBA00023125"/>
    </source>
</evidence>
<dbReference type="Gene3D" id="1.10.357.10">
    <property type="entry name" value="Tetracycline Repressor, domain 2"/>
    <property type="match status" value="1"/>
</dbReference>
<evidence type="ECO:0000256" key="1">
    <source>
        <dbReference type="ARBA" id="ARBA00023015"/>
    </source>
</evidence>